<dbReference type="InterPro" id="IPR036551">
    <property type="entry name" value="Flavin_trans-like"/>
</dbReference>
<evidence type="ECO:0000259" key="4">
    <source>
        <dbReference type="Pfam" id="PF04127"/>
    </source>
</evidence>
<dbReference type="Pfam" id="PF04127">
    <property type="entry name" value="DFP"/>
    <property type="match status" value="1"/>
</dbReference>
<proteinExistence type="inferred from homology"/>
<dbReference type="AlphaFoldDB" id="A0A5B8RGZ7"/>
<dbReference type="InterPro" id="IPR003382">
    <property type="entry name" value="Flavoprotein"/>
</dbReference>
<dbReference type="Gene3D" id="3.40.50.10300">
    <property type="entry name" value="CoaB-like"/>
    <property type="match status" value="1"/>
</dbReference>
<dbReference type="NCBIfam" id="TIGR00521">
    <property type="entry name" value="coaBC_dfp"/>
    <property type="match status" value="1"/>
</dbReference>
<name>A0A5B8RGZ7_9ZZZZ</name>
<keyword evidence="2" id="KW-0456">Lyase</keyword>
<evidence type="ECO:0000256" key="2">
    <source>
        <dbReference type="ARBA" id="ARBA00023239"/>
    </source>
</evidence>
<reference evidence="5" key="1">
    <citation type="submission" date="2019-06" db="EMBL/GenBank/DDBJ databases">
        <authorList>
            <person name="Murdoch R.W."/>
            <person name="Fathepure B."/>
        </authorList>
    </citation>
    <scope>NUCLEOTIDE SEQUENCE</scope>
</reference>
<dbReference type="GO" id="GO:0015937">
    <property type="term" value="P:coenzyme A biosynthetic process"/>
    <property type="evidence" value="ECO:0007669"/>
    <property type="project" value="InterPro"/>
</dbReference>
<dbReference type="InterPro" id="IPR035929">
    <property type="entry name" value="CoaB-like_sf"/>
</dbReference>
<feature type="domain" description="Flavoprotein" evidence="3">
    <location>
        <begin position="2"/>
        <end position="102"/>
    </location>
</feature>
<sequence length="328" mass="34290">MGHIELARWADQVLIAPASADFMARLAHGLADDLLATLCLATDAPISLAPAMNRLMWANAATRANREVLEARGVRLIGPGEGSQACGETGAGRMLEPEAIVAALAVGDGPLTGERVLITAGPTREAIDPVRYISNRSSGRMGFALAAAAAARGAAVTVVAGPCAEPTPPGVERIDVETAQQMHEAVMARAGTTGIFIAAAAVADYRVAEAATQKIKKRGGGDGLTLSLVRNPDILADVAARDTARPFVVGFAAETETLHEHAEAKRRDKGADMIAANWVGRQGSGFDSERNALEVLWEGGHTSLSDAPKADLANALMDLIIERYHGHR</sequence>
<dbReference type="EMBL" id="MN079127">
    <property type="protein sequence ID" value="QEA06155.1"/>
    <property type="molecule type" value="Genomic_DNA"/>
</dbReference>
<dbReference type="GO" id="GO:0004632">
    <property type="term" value="F:phosphopantothenate--cysteine ligase activity"/>
    <property type="evidence" value="ECO:0007669"/>
    <property type="project" value="InterPro"/>
</dbReference>
<dbReference type="GO" id="GO:0004633">
    <property type="term" value="F:phosphopantothenoylcysteine decarboxylase activity"/>
    <property type="evidence" value="ECO:0007669"/>
    <property type="project" value="InterPro"/>
</dbReference>
<dbReference type="HAMAP" id="MF_02225">
    <property type="entry name" value="CoaBC"/>
    <property type="match status" value="1"/>
</dbReference>
<gene>
    <name evidence="5" type="primary">coaBC</name>
    <name evidence="5" type="ORF">KBTEX_02485</name>
</gene>
<feature type="domain" description="DNA/pantothenate metabolism flavoprotein C-terminal" evidence="4">
    <location>
        <begin position="111"/>
        <end position="322"/>
    </location>
</feature>
<dbReference type="InterPro" id="IPR007085">
    <property type="entry name" value="DNA/pantothenate-metab_flavo_C"/>
</dbReference>
<dbReference type="PANTHER" id="PTHR14359:SF6">
    <property type="entry name" value="PHOSPHOPANTOTHENOYLCYSTEINE DECARBOXYLASE"/>
    <property type="match status" value="1"/>
</dbReference>
<dbReference type="GO" id="GO:0010181">
    <property type="term" value="F:FMN binding"/>
    <property type="evidence" value="ECO:0007669"/>
    <property type="project" value="InterPro"/>
</dbReference>
<dbReference type="SUPFAM" id="SSF102645">
    <property type="entry name" value="CoaB-like"/>
    <property type="match status" value="1"/>
</dbReference>
<dbReference type="PANTHER" id="PTHR14359">
    <property type="entry name" value="HOMO-OLIGOMERIC FLAVIN CONTAINING CYS DECARBOXYLASE FAMILY"/>
    <property type="match status" value="1"/>
</dbReference>
<dbReference type="Gene3D" id="3.40.50.1950">
    <property type="entry name" value="Flavin prenyltransferase-like"/>
    <property type="match status" value="1"/>
</dbReference>
<dbReference type="GO" id="GO:0015941">
    <property type="term" value="P:pantothenate catabolic process"/>
    <property type="evidence" value="ECO:0007669"/>
    <property type="project" value="InterPro"/>
</dbReference>
<evidence type="ECO:0000259" key="3">
    <source>
        <dbReference type="Pfam" id="PF02441"/>
    </source>
</evidence>
<dbReference type="Pfam" id="PF02441">
    <property type="entry name" value="Flavoprotein"/>
    <property type="match status" value="1"/>
</dbReference>
<accession>A0A5B8RGZ7</accession>
<organism evidence="5">
    <name type="scientific">uncultured organism</name>
    <dbReference type="NCBI Taxonomy" id="155900"/>
    <lineage>
        <taxon>unclassified sequences</taxon>
        <taxon>environmental samples</taxon>
    </lineage>
</organism>
<evidence type="ECO:0000256" key="1">
    <source>
        <dbReference type="ARBA" id="ARBA00022793"/>
    </source>
</evidence>
<evidence type="ECO:0000313" key="5">
    <source>
        <dbReference type="EMBL" id="QEA06155.1"/>
    </source>
</evidence>
<dbReference type="SUPFAM" id="SSF52507">
    <property type="entry name" value="Homo-oligomeric flavin-containing Cys decarboxylases, HFCD"/>
    <property type="match status" value="1"/>
</dbReference>
<protein>
    <submittedName>
        <fullName evidence="5">Coenzyme A biosynthesis bifunctional protein CoaBC</fullName>
    </submittedName>
</protein>
<dbReference type="InterPro" id="IPR005252">
    <property type="entry name" value="CoaBC"/>
</dbReference>
<keyword evidence="1" id="KW-0210">Decarboxylase</keyword>